<protein>
    <submittedName>
        <fullName evidence="1">Uncharacterized protein</fullName>
    </submittedName>
</protein>
<dbReference type="GeneID" id="9229743"/>
<dbReference type="RefSeq" id="XP_002848419.1">
    <property type="nucleotide sequence ID" value="XM_002848373.1"/>
</dbReference>
<dbReference type="EMBL" id="DS995703">
    <property type="protein sequence ID" value="EEQ31106.1"/>
    <property type="molecule type" value="Genomic_DNA"/>
</dbReference>
<dbReference type="eggNOG" id="ENOG502RQBV">
    <property type="taxonomic scope" value="Eukaryota"/>
</dbReference>
<dbReference type="Proteomes" id="UP000002035">
    <property type="component" value="Unassembled WGS sequence"/>
</dbReference>
<sequence length="557" mass="63827">MEIPMGYNWNLEDIDLDWDIEGQILTVVGQTGLAGDVYAQGATPAVDHLAGVDVSVLTAMAAITASGAVGQVQQPVAVNYFLALPIHIRQNIYRMLLDCEVTMKHQINEEWDTIEVIDDMADSDTPTDWVWSMCPRLTKYNFSTSILQVNNQIYREAAPFLGRRNLWVLLRIEDRMIAQGMEDMGCAIPVPGDWNLAGLGELSGDVNYFAIDITVGREPHANPARQQFFIMAVDGVWDLVAMLISYCEVPWNIVIRVKVDHHFSHARMQGVLSRIADMLEPLRILEPGDEARRATIVVDDIKFGLSVTPLNHLQTRFEDNELIRMLRNYLPCFNSDVNKVDWRREEVKMAEWSFFFINGINKYGISPDFPKFWRDTLCMAHTRLVAIKLGIDATDEAAFHMQRASDLLEMHEARLWWYRALLAHMGDWEDTLSKSANEEILDAIWCLSKNEDKQWFNLFWLHGKGNEENARRIVLTVAHKMEAVRLMAGNGPDSVNERPKIFHRLMGTHGQRLADSLQPEEMDEHNLSMRVFRVSNNSPESLQVLCYYNKINFWSLV</sequence>
<organism evidence="1 2">
    <name type="scientific">Arthroderma otae (strain ATCC MYA-4605 / CBS 113480)</name>
    <name type="common">Microsporum canis</name>
    <dbReference type="NCBI Taxonomy" id="554155"/>
    <lineage>
        <taxon>Eukaryota</taxon>
        <taxon>Fungi</taxon>
        <taxon>Dikarya</taxon>
        <taxon>Ascomycota</taxon>
        <taxon>Pezizomycotina</taxon>
        <taxon>Eurotiomycetes</taxon>
        <taxon>Eurotiomycetidae</taxon>
        <taxon>Onygenales</taxon>
        <taxon>Arthrodermataceae</taxon>
        <taxon>Microsporum</taxon>
    </lineage>
</organism>
<dbReference type="OMA" id="WWCKALI"/>
<dbReference type="OrthoDB" id="4170788at2759"/>
<reference evidence="2" key="1">
    <citation type="journal article" date="2012" name="MBio">
        <title>Comparative genome analysis of Trichophyton rubrum and related dermatophytes reveals candidate genes involved in infection.</title>
        <authorList>
            <person name="Martinez D.A."/>
            <person name="Oliver B.G."/>
            <person name="Graeser Y."/>
            <person name="Goldberg J.M."/>
            <person name="Li W."/>
            <person name="Martinez-Rossi N.M."/>
            <person name="Monod M."/>
            <person name="Shelest E."/>
            <person name="Barton R.C."/>
            <person name="Birch E."/>
            <person name="Brakhage A.A."/>
            <person name="Chen Z."/>
            <person name="Gurr S.J."/>
            <person name="Heiman D."/>
            <person name="Heitman J."/>
            <person name="Kosti I."/>
            <person name="Rossi A."/>
            <person name="Saif S."/>
            <person name="Samalova M."/>
            <person name="Saunders C.W."/>
            <person name="Shea T."/>
            <person name="Summerbell R.C."/>
            <person name="Xu J."/>
            <person name="Young S."/>
            <person name="Zeng Q."/>
            <person name="Birren B.W."/>
            <person name="Cuomo C.A."/>
            <person name="White T.C."/>
        </authorList>
    </citation>
    <scope>NUCLEOTIDE SEQUENCE [LARGE SCALE GENOMIC DNA]</scope>
    <source>
        <strain evidence="2">ATCC MYA-4605 / CBS 113480</strain>
    </source>
</reference>
<dbReference type="VEuPathDB" id="FungiDB:MCYG_03925"/>
<accession>C5FMK3</accession>
<evidence type="ECO:0000313" key="2">
    <source>
        <dbReference type="Proteomes" id="UP000002035"/>
    </source>
</evidence>
<dbReference type="HOGENOM" id="CLU_452120_0_0_1"/>
<name>C5FMK3_ARTOC</name>
<gene>
    <name evidence="1" type="ORF">MCYG_03925</name>
</gene>
<dbReference type="AlphaFoldDB" id="C5FMK3"/>
<keyword evidence="2" id="KW-1185">Reference proteome</keyword>
<evidence type="ECO:0000313" key="1">
    <source>
        <dbReference type="EMBL" id="EEQ31106.1"/>
    </source>
</evidence>
<proteinExistence type="predicted"/>